<keyword evidence="1" id="KW-0472">Membrane</keyword>
<dbReference type="EMBL" id="MHIB01000045">
    <property type="protein sequence ID" value="OGY43068.1"/>
    <property type="molecule type" value="Genomic_DNA"/>
</dbReference>
<dbReference type="Proteomes" id="UP000178930">
    <property type="component" value="Unassembled WGS sequence"/>
</dbReference>
<feature type="transmembrane region" description="Helical" evidence="1">
    <location>
        <begin position="12"/>
        <end position="35"/>
    </location>
</feature>
<reference evidence="2 3" key="1">
    <citation type="journal article" date="2016" name="Nat. Commun.">
        <title>Thousands of microbial genomes shed light on interconnected biogeochemical processes in an aquifer system.</title>
        <authorList>
            <person name="Anantharaman K."/>
            <person name="Brown C.T."/>
            <person name="Hug L.A."/>
            <person name="Sharon I."/>
            <person name="Castelle C.J."/>
            <person name="Probst A.J."/>
            <person name="Thomas B.C."/>
            <person name="Singh A."/>
            <person name="Wilkins M.J."/>
            <person name="Karaoz U."/>
            <person name="Brodie E.L."/>
            <person name="Williams K.H."/>
            <person name="Hubbard S.S."/>
            <person name="Banfield J.F."/>
        </authorList>
    </citation>
    <scope>NUCLEOTIDE SEQUENCE [LARGE SCALE GENOMIC DNA]</scope>
</reference>
<evidence type="ECO:0000256" key="1">
    <source>
        <dbReference type="SAM" id="Phobius"/>
    </source>
</evidence>
<evidence type="ECO:0000313" key="2">
    <source>
        <dbReference type="EMBL" id="OGY43068.1"/>
    </source>
</evidence>
<comment type="caution">
    <text evidence="2">The sequence shown here is derived from an EMBL/GenBank/DDBJ whole genome shotgun (WGS) entry which is preliminary data.</text>
</comment>
<protein>
    <submittedName>
        <fullName evidence="2">Uncharacterized protein</fullName>
    </submittedName>
</protein>
<keyword evidence="1" id="KW-0812">Transmembrane</keyword>
<keyword evidence="1" id="KW-1133">Transmembrane helix</keyword>
<proteinExistence type="predicted"/>
<organism evidence="2 3">
    <name type="scientific">Candidatus Buchananbacteria bacterium RIFCSPHIGHO2_01_FULL_39_14</name>
    <dbReference type="NCBI Taxonomy" id="1797532"/>
    <lineage>
        <taxon>Bacteria</taxon>
        <taxon>Candidatus Buchananiibacteriota</taxon>
    </lineage>
</organism>
<dbReference type="STRING" id="1797532.A2729_03825"/>
<evidence type="ECO:0000313" key="3">
    <source>
        <dbReference type="Proteomes" id="UP000178930"/>
    </source>
</evidence>
<sequence length="247" mass="26829">MLATIFGGSNTFNVVNVLLLAILIVTVAVNQLLIWQMKDMLGMKKMSFSFFDSSFAKADSVKLSGDATNDAMKFVISQGQPAIYGPELNVSFDSVQPSMDIMKQFDPTYGQNKITLAGADLQRYINIGLKIACEYCCGAKGLVFQNGQAACGCAHSQAMRGLLAYLITKHGNQYSDDELLRELARWKGMYFPKQMIDKLTGQLQGQPFTPDTASLVLGVNLPNYGKNSAQAPLPSDINNLPSMVGGC</sequence>
<name>A0A1G1XSR8_9BACT</name>
<dbReference type="AlphaFoldDB" id="A0A1G1XSR8"/>
<accession>A0A1G1XSR8</accession>
<gene>
    <name evidence="2" type="ORF">A2729_03825</name>
</gene>